<organism evidence="9 10">
    <name type="scientific">Gemmatirosa kalamazoonensis</name>
    <dbReference type="NCBI Taxonomy" id="861299"/>
    <lineage>
        <taxon>Bacteria</taxon>
        <taxon>Pseudomonadati</taxon>
        <taxon>Gemmatimonadota</taxon>
        <taxon>Gemmatimonadia</taxon>
        <taxon>Gemmatimonadales</taxon>
        <taxon>Gemmatimonadaceae</taxon>
        <taxon>Gemmatirosa</taxon>
    </lineage>
</organism>
<evidence type="ECO:0000313" key="10">
    <source>
        <dbReference type="Proteomes" id="UP000019151"/>
    </source>
</evidence>
<geneLocation type="plasmid" evidence="9 10">
    <name>2</name>
</geneLocation>
<dbReference type="EMBL" id="CP007130">
    <property type="protein sequence ID" value="AHG93830.1"/>
    <property type="molecule type" value="Genomic_DNA"/>
</dbReference>
<keyword evidence="9" id="KW-0614">Plasmid</keyword>
<comment type="subcellular location">
    <subcellularLocation>
        <location evidence="1">Cell outer membrane</location>
    </subcellularLocation>
</comment>
<feature type="signal peptide" evidence="6">
    <location>
        <begin position="1"/>
        <end position="20"/>
    </location>
</feature>
<keyword evidence="4" id="KW-0472">Membrane</keyword>
<feature type="chain" id="PRO_5004794845" evidence="6">
    <location>
        <begin position="21"/>
        <end position="532"/>
    </location>
</feature>
<evidence type="ECO:0000256" key="1">
    <source>
        <dbReference type="ARBA" id="ARBA00004442"/>
    </source>
</evidence>
<evidence type="ECO:0000256" key="4">
    <source>
        <dbReference type="ARBA" id="ARBA00023136"/>
    </source>
</evidence>
<dbReference type="RefSeq" id="WP_025415120.1">
    <property type="nucleotide sequence ID" value="NZ_CP007130.1"/>
</dbReference>
<keyword evidence="5" id="KW-0998">Cell outer membrane</keyword>
<comment type="similarity">
    <text evidence="2">Belongs to the SusD family.</text>
</comment>
<dbReference type="Pfam" id="PF14322">
    <property type="entry name" value="SusD-like_3"/>
    <property type="match status" value="1"/>
</dbReference>
<gene>
    <name evidence="9" type="ORF">J421_6295</name>
</gene>
<feature type="domain" description="SusD-like N-terminal" evidence="8">
    <location>
        <begin position="93"/>
        <end position="221"/>
    </location>
</feature>
<dbReference type="Proteomes" id="UP000019151">
    <property type="component" value="Plasmid 2"/>
</dbReference>
<dbReference type="InterPro" id="IPR033985">
    <property type="entry name" value="SusD-like_N"/>
</dbReference>
<dbReference type="PATRIC" id="fig|861299.3.peg.6364"/>
<dbReference type="SUPFAM" id="SSF48452">
    <property type="entry name" value="TPR-like"/>
    <property type="match status" value="1"/>
</dbReference>
<dbReference type="HOGENOM" id="CLU_015553_0_0_0"/>
<protein>
    <submittedName>
        <fullName evidence="9">RagB/SusD domain-containing protein</fullName>
    </submittedName>
</protein>
<sequence>MTSRLRLLLACAAALPIALAGCKPDKLLDVVSPTTVSDDIFWSQENDAVIFLNGTYSALPSWITVIELDGLTDDGTTNRQFDDRYVYSDGSFDPQKPYSRNHWNNFYNGVARANALIANIDRIPAGRIDPARKARYVAEAKFLRGVFYLQLVSMFGDVPMPLTPLTDAEARKMTNTPAAKIYDQVLADLDAAAAVLPTTYTGADVGRATKGAALAFKARAALYAGRYQIAADAAKAVMDLGIYRLNADYGQLFLYAGENSPEIIFAHKYSKTAQAAGQNNNIFGEFGPPSNSASAHMVPIRNLVDSYQMTDGKSIKDSPLYNPAPDKMYLNRDPRLAATILFPGASWDGRTFDSRPKPLSTQPEAIDLQNENTSVTGYYIRKWIDLTDKTDRGNGGIDVSLMRYADVLLMYAEAKLEAGQPDASALAALNQVRARVSMPPVAALTRDAVRYERRAELAFEGLRLFDIRRWKIAEQVMPTPVVTGIDYIDASGQLRTATVPASARAFPQRDYLWPIPQAELDLNQNLKQNPGF</sequence>
<dbReference type="KEGG" id="gba:J421_6295"/>
<dbReference type="InterPro" id="IPR011990">
    <property type="entry name" value="TPR-like_helical_dom_sf"/>
</dbReference>
<evidence type="ECO:0000256" key="6">
    <source>
        <dbReference type="SAM" id="SignalP"/>
    </source>
</evidence>
<evidence type="ECO:0000313" key="9">
    <source>
        <dbReference type="EMBL" id="AHG93830.1"/>
    </source>
</evidence>
<dbReference type="GO" id="GO:0009279">
    <property type="term" value="C:cell outer membrane"/>
    <property type="evidence" value="ECO:0007669"/>
    <property type="project" value="UniProtKB-SubCell"/>
</dbReference>
<evidence type="ECO:0000259" key="8">
    <source>
        <dbReference type="Pfam" id="PF14322"/>
    </source>
</evidence>
<dbReference type="PROSITE" id="PS51257">
    <property type="entry name" value="PROKAR_LIPOPROTEIN"/>
    <property type="match status" value="1"/>
</dbReference>
<name>W0RU41_9BACT</name>
<dbReference type="eggNOG" id="COG1435">
    <property type="taxonomic scope" value="Bacteria"/>
</dbReference>
<dbReference type="OrthoDB" id="5694214at2"/>
<dbReference type="InterPro" id="IPR012944">
    <property type="entry name" value="SusD_RagB_dom"/>
</dbReference>
<evidence type="ECO:0000256" key="3">
    <source>
        <dbReference type="ARBA" id="ARBA00022729"/>
    </source>
</evidence>
<feature type="domain" description="RagB/SusD" evidence="7">
    <location>
        <begin position="261"/>
        <end position="532"/>
    </location>
</feature>
<evidence type="ECO:0000256" key="5">
    <source>
        <dbReference type="ARBA" id="ARBA00023237"/>
    </source>
</evidence>
<evidence type="ECO:0000256" key="2">
    <source>
        <dbReference type="ARBA" id="ARBA00006275"/>
    </source>
</evidence>
<dbReference type="Gene3D" id="1.25.40.390">
    <property type="match status" value="1"/>
</dbReference>
<accession>W0RU41</accession>
<proteinExistence type="inferred from homology"/>
<dbReference type="InParanoid" id="W0RU41"/>
<keyword evidence="10" id="KW-1185">Reference proteome</keyword>
<keyword evidence="3 6" id="KW-0732">Signal</keyword>
<evidence type="ECO:0000259" key="7">
    <source>
        <dbReference type="Pfam" id="PF07980"/>
    </source>
</evidence>
<dbReference type="AlphaFoldDB" id="W0RU41"/>
<reference evidence="9 10" key="1">
    <citation type="journal article" date="2014" name="Genome Announc.">
        <title>Genome Sequence and Methylome of Soil Bacterium Gemmatirosa kalamazoonensis KBS708T, a Member of the Rarely Cultivated Gemmatimonadetes Phylum.</title>
        <authorList>
            <person name="Debruyn J.M."/>
            <person name="Radosevich M."/>
            <person name="Wommack K.E."/>
            <person name="Polson S.W."/>
            <person name="Hauser L.J."/>
            <person name="Fawaz M.N."/>
            <person name="Korlach J."/>
            <person name="Tsai Y.C."/>
        </authorList>
    </citation>
    <scope>NUCLEOTIDE SEQUENCE [LARGE SCALE GENOMIC DNA]</scope>
    <source>
        <strain evidence="9 10">KBS708</strain>
        <plasmid evidence="10">Plasmid 2</plasmid>
    </source>
</reference>
<dbReference type="Pfam" id="PF07980">
    <property type="entry name" value="SusD_RagB"/>
    <property type="match status" value="1"/>
</dbReference>